<dbReference type="AlphaFoldDB" id="A0A495ETI9"/>
<dbReference type="InterPro" id="IPR008579">
    <property type="entry name" value="UGlyAH_Cupin_dom"/>
</dbReference>
<gene>
    <name evidence="2" type="ORF">C8D78_1914</name>
</gene>
<protein>
    <recommendedName>
        <fullName evidence="1">(S)-ureidoglycine aminohydrolase cupin domain-containing protein</fullName>
    </recommendedName>
</protein>
<dbReference type="Proteomes" id="UP000276055">
    <property type="component" value="Unassembled WGS sequence"/>
</dbReference>
<dbReference type="InterPro" id="IPR011051">
    <property type="entry name" value="RmlC_Cupin_sf"/>
</dbReference>
<evidence type="ECO:0000259" key="1">
    <source>
        <dbReference type="Pfam" id="PF05899"/>
    </source>
</evidence>
<dbReference type="Pfam" id="PF05899">
    <property type="entry name" value="Cupin_3"/>
    <property type="match status" value="1"/>
</dbReference>
<dbReference type="PANTHER" id="PTHR40943:SF1">
    <property type="entry name" value="CYTOPLASMIC PROTEIN"/>
    <property type="match status" value="1"/>
</dbReference>
<name>A0A495ETI9_9MICC</name>
<accession>A0A495ETI9</accession>
<evidence type="ECO:0000313" key="3">
    <source>
        <dbReference type="Proteomes" id="UP000276055"/>
    </source>
</evidence>
<dbReference type="PANTHER" id="PTHR40943">
    <property type="entry name" value="CYTOPLASMIC PROTEIN-RELATED"/>
    <property type="match status" value="1"/>
</dbReference>
<dbReference type="OrthoDB" id="9799053at2"/>
<dbReference type="RefSeq" id="WP_120952854.1">
    <property type="nucleotide sequence ID" value="NZ_RBIR01000003.1"/>
</dbReference>
<reference evidence="2 3" key="1">
    <citation type="submission" date="2018-10" db="EMBL/GenBank/DDBJ databases">
        <title>Genomic Encyclopedia of Type Strains, Phase IV (KMG-IV): sequencing the most valuable type-strain genomes for metagenomic binning, comparative biology and taxonomic classification.</title>
        <authorList>
            <person name="Goeker M."/>
        </authorList>
    </citation>
    <scope>NUCLEOTIDE SEQUENCE [LARGE SCALE GENOMIC DNA]</scope>
    <source>
        <strain evidence="2 3">DSM 25586</strain>
    </source>
</reference>
<dbReference type="CDD" id="cd02227">
    <property type="entry name" value="cupin_TM1112-like"/>
    <property type="match status" value="1"/>
</dbReference>
<organism evidence="2 3">
    <name type="scientific">Arthrobacter oryzae</name>
    <dbReference type="NCBI Taxonomy" id="409290"/>
    <lineage>
        <taxon>Bacteria</taxon>
        <taxon>Bacillati</taxon>
        <taxon>Actinomycetota</taxon>
        <taxon>Actinomycetes</taxon>
        <taxon>Micrococcales</taxon>
        <taxon>Micrococcaceae</taxon>
        <taxon>Arthrobacter</taxon>
    </lineage>
</organism>
<feature type="domain" description="(S)-ureidoglycine aminohydrolase cupin" evidence="1">
    <location>
        <begin position="56"/>
        <end position="124"/>
    </location>
</feature>
<proteinExistence type="predicted"/>
<dbReference type="EMBL" id="RBIR01000003">
    <property type="protein sequence ID" value="RKR20102.1"/>
    <property type="molecule type" value="Genomic_DNA"/>
</dbReference>
<sequence>MTRSDDPGNEPGGPRPASLLHVCAIDLPLPDPHAKSTSPTGQAESSLSIWNAHPATSAGVWECEPGEFTSAREGYSEICQVLSGSGSVHGEDGTSADLKAGSLLVLPAGWRGTWTIREKIRKTYVLFPG</sequence>
<comment type="caution">
    <text evidence="2">The sequence shown here is derived from an EMBL/GenBank/DDBJ whole genome shotgun (WGS) entry which is preliminary data.</text>
</comment>
<dbReference type="SUPFAM" id="SSF51182">
    <property type="entry name" value="RmlC-like cupins"/>
    <property type="match status" value="1"/>
</dbReference>
<dbReference type="InterPro" id="IPR014710">
    <property type="entry name" value="RmlC-like_jellyroll"/>
</dbReference>
<evidence type="ECO:0000313" key="2">
    <source>
        <dbReference type="EMBL" id="RKR20102.1"/>
    </source>
</evidence>
<dbReference type="Gene3D" id="2.60.120.10">
    <property type="entry name" value="Jelly Rolls"/>
    <property type="match status" value="1"/>
</dbReference>